<dbReference type="GO" id="GO:0004843">
    <property type="term" value="F:cysteine-type deubiquitinase activity"/>
    <property type="evidence" value="ECO:0000318"/>
    <property type="project" value="GO_Central"/>
</dbReference>
<organism evidence="4 5">
    <name type="scientific">Chlamydomonas reinhardtii</name>
    <name type="common">Chlamydomonas smithii</name>
    <dbReference type="NCBI Taxonomy" id="3055"/>
    <lineage>
        <taxon>Eukaryota</taxon>
        <taxon>Viridiplantae</taxon>
        <taxon>Chlorophyta</taxon>
        <taxon>core chlorophytes</taxon>
        <taxon>Chlorophyceae</taxon>
        <taxon>CS clade</taxon>
        <taxon>Chlamydomonadales</taxon>
        <taxon>Chlamydomonadaceae</taxon>
        <taxon>Chlamydomonas</taxon>
    </lineage>
</organism>
<comment type="similarity">
    <text evidence="1">Belongs to the peptidase C85 family.</text>
</comment>
<dbReference type="InParanoid" id="A0A2K3DDE7"/>
<feature type="compositionally biased region" description="Gly residues" evidence="2">
    <location>
        <begin position="530"/>
        <end position="571"/>
    </location>
</feature>
<feature type="region of interest" description="Disordered" evidence="2">
    <location>
        <begin position="441"/>
        <end position="579"/>
    </location>
</feature>
<dbReference type="InterPro" id="IPR050704">
    <property type="entry name" value="Peptidase_C85-like"/>
</dbReference>
<evidence type="ECO:0000256" key="1">
    <source>
        <dbReference type="ARBA" id="ARBA00010407"/>
    </source>
</evidence>
<dbReference type="EMBL" id="CM008970">
    <property type="protein sequence ID" value="PNW78560.1"/>
    <property type="molecule type" value="Genomic_DNA"/>
</dbReference>
<dbReference type="ExpressionAtlas" id="A0A2K3DDE7">
    <property type="expression patterns" value="differential"/>
</dbReference>
<feature type="compositionally biased region" description="Polar residues" evidence="2">
    <location>
        <begin position="218"/>
        <end position="229"/>
    </location>
</feature>
<proteinExistence type="inferred from homology"/>
<dbReference type="PANTHER" id="PTHR12419:SF11">
    <property type="entry name" value="OTU DOMAIN-CONTAINING PROTEIN DDB_G0284757"/>
    <property type="match status" value="1"/>
</dbReference>
<dbReference type="KEGG" id="cre:CHLRE_09g392250v5"/>
<feature type="compositionally biased region" description="Low complexity" evidence="2">
    <location>
        <begin position="208"/>
        <end position="217"/>
    </location>
</feature>
<dbReference type="OMA" id="WYLTYEP"/>
<dbReference type="InterPro" id="IPR038765">
    <property type="entry name" value="Papain-like_cys_pep_sf"/>
</dbReference>
<dbReference type="Gene3D" id="3.90.70.80">
    <property type="match status" value="1"/>
</dbReference>
<name>A0A2K3DDE7_CHLRE</name>
<reference evidence="4 5" key="1">
    <citation type="journal article" date="2007" name="Science">
        <title>The Chlamydomonas genome reveals the evolution of key animal and plant functions.</title>
        <authorList>
            <person name="Merchant S.S."/>
            <person name="Prochnik S.E."/>
            <person name="Vallon O."/>
            <person name="Harris E.H."/>
            <person name="Karpowicz S.J."/>
            <person name="Witman G.B."/>
            <person name="Terry A."/>
            <person name="Salamov A."/>
            <person name="Fritz-Laylin L.K."/>
            <person name="Marechal-Drouard L."/>
            <person name="Marshall W.F."/>
            <person name="Qu L.H."/>
            <person name="Nelson D.R."/>
            <person name="Sanderfoot A.A."/>
            <person name="Spalding M.H."/>
            <person name="Kapitonov V.V."/>
            <person name="Ren Q."/>
            <person name="Ferris P."/>
            <person name="Lindquist E."/>
            <person name="Shapiro H."/>
            <person name="Lucas S.M."/>
            <person name="Grimwood J."/>
            <person name="Schmutz J."/>
            <person name="Cardol P."/>
            <person name="Cerutti H."/>
            <person name="Chanfreau G."/>
            <person name="Chen C.L."/>
            <person name="Cognat V."/>
            <person name="Croft M.T."/>
            <person name="Dent R."/>
            <person name="Dutcher S."/>
            <person name="Fernandez E."/>
            <person name="Fukuzawa H."/>
            <person name="Gonzalez-Ballester D."/>
            <person name="Gonzalez-Halphen D."/>
            <person name="Hallmann A."/>
            <person name="Hanikenne M."/>
            <person name="Hippler M."/>
            <person name="Inwood W."/>
            <person name="Jabbari K."/>
            <person name="Kalanon M."/>
            <person name="Kuras R."/>
            <person name="Lefebvre P.A."/>
            <person name="Lemaire S.D."/>
            <person name="Lobanov A.V."/>
            <person name="Lohr M."/>
            <person name="Manuell A."/>
            <person name="Meier I."/>
            <person name="Mets L."/>
            <person name="Mittag M."/>
            <person name="Mittelmeier T."/>
            <person name="Moroney J.V."/>
            <person name="Moseley J."/>
            <person name="Napoli C."/>
            <person name="Nedelcu A.M."/>
            <person name="Niyogi K."/>
            <person name="Novoselov S.V."/>
            <person name="Paulsen I.T."/>
            <person name="Pazour G."/>
            <person name="Purton S."/>
            <person name="Ral J.P."/>
            <person name="Riano-Pachon D.M."/>
            <person name="Riekhof W."/>
            <person name="Rymarquis L."/>
            <person name="Schroda M."/>
            <person name="Stern D."/>
            <person name="Umen J."/>
            <person name="Willows R."/>
            <person name="Wilson N."/>
            <person name="Zimmer S.L."/>
            <person name="Allmer J."/>
            <person name="Balk J."/>
            <person name="Bisova K."/>
            <person name="Chen C.J."/>
            <person name="Elias M."/>
            <person name="Gendler K."/>
            <person name="Hauser C."/>
            <person name="Lamb M.R."/>
            <person name="Ledford H."/>
            <person name="Long J.C."/>
            <person name="Minagawa J."/>
            <person name="Page M.D."/>
            <person name="Pan J."/>
            <person name="Pootakham W."/>
            <person name="Roje S."/>
            <person name="Rose A."/>
            <person name="Stahlberg E."/>
            <person name="Terauchi A.M."/>
            <person name="Yang P."/>
            <person name="Ball S."/>
            <person name="Bowler C."/>
            <person name="Dieckmann C.L."/>
            <person name="Gladyshev V.N."/>
            <person name="Green P."/>
            <person name="Jorgensen R."/>
            <person name="Mayfield S."/>
            <person name="Mueller-Roeber B."/>
            <person name="Rajamani S."/>
            <person name="Sayre R.T."/>
            <person name="Brokstein P."/>
            <person name="Dubchak I."/>
            <person name="Goodstein D."/>
            <person name="Hornick L."/>
            <person name="Huang Y.W."/>
            <person name="Jhaveri J."/>
            <person name="Luo Y."/>
            <person name="Martinez D."/>
            <person name="Ngau W.C."/>
            <person name="Otillar B."/>
            <person name="Poliakov A."/>
            <person name="Porter A."/>
            <person name="Szajkowski L."/>
            <person name="Werner G."/>
            <person name="Zhou K."/>
            <person name="Grigoriev I.V."/>
            <person name="Rokhsar D.S."/>
            <person name="Grossman A.R."/>
        </authorList>
    </citation>
    <scope>NUCLEOTIDE SEQUENCE [LARGE SCALE GENOMIC DNA]</scope>
    <source>
        <strain evidence="5">CC-503</strain>
    </source>
</reference>
<gene>
    <name evidence="4" type="ORF">CHLRE_09g392250v5</name>
</gene>
<accession>A0A2K3DDE7</accession>
<evidence type="ECO:0000313" key="4">
    <source>
        <dbReference type="EMBL" id="PNW78560.1"/>
    </source>
</evidence>
<feature type="compositionally biased region" description="Low complexity" evidence="2">
    <location>
        <begin position="470"/>
        <end position="529"/>
    </location>
</feature>
<keyword evidence="5" id="KW-1185">Reference proteome</keyword>
<dbReference type="STRING" id="3055.A0A2K3DDE7"/>
<evidence type="ECO:0000259" key="3">
    <source>
        <dbReference type="PROSITE" id="PS50802"/>
    </source>
</evidence>
<feature type="domain" description="OTU" evidence="3">
    <location>
        <begin position="300"/>
        <end position="424"/>
    </location>
</feature>
<dbReference type="InterPro" id="IPR003323">
    <property type="entry name" value="OTU_dom"/>
</dbReference>
<dbReference type="Pfam" id="PF02338">
    <property type="entry name" value="OTU"/>
    <property type="match status" value="1"/>
</dbReference>
<dbReference type="CDD" id="cd22751">
    <property type="entry name" value="OTU_plant_OTU9-like"/>
    <property type="match status" value="1"/>
</dbReference>
<evidence type="ECO:0000256" key="2">
    <source>
        <dbReference type="SAM" id="MobiDB-lite"/>
    </source>
</evidence>
<dbReference type="PROSITE" id="PS50802">
    <property type="entry name" value="OTU"/>
    <property type="match status" value="1"/>
</dbReference>
<dbReference type="Proteomes" id="UP000006906">
    <property type="component" value="Chromosome 9"/>
</dbReference>
<sequence length="579" mass="57208">MAWSGMTGLCMRGAALQVVGPGEDAASSLSLPPLVPTDSSIRGRAQELHRQLSHLREPMLVPRDQCLVNLDFDLRLDSTLATVLEAGGGSPTATAGEDAAAAAAAAAGFEAEGQEEEDIGAAAAAAVAAVAAMGGGGDGASGSVPASSRPSGTASSLGGGAGGTGARTTGTGLAGPAAAGGAGGAAAAAAAAAAAGGGGGGGGGGETGAPSSAAPSARPSQSGQGTSWEDGQGRRGFVKVKSIRAPKGLEWSHSRKCLEVLIQSEKAGGGGGGGGAGRTGSPAFKGHEQRLRERLERLNLDMLIVAGDGNCQFRSVSNELYGTQEHHAAIRRQAVAHIVSQRDSFECFLGEDFDVYVRQMSRSGTWGDELTLRAVCDSFGLTVHVVTSDVDHWYLTYEPEARKLDREIFLTYIAPIHYNSIRRQSSLKTMALTVSRSFKKLSSGGLASPAPPVSSPLASGGRISSGAPATPRGSGPGVSTSTSTSPRTTATGAAGAGSGSESSQQAQGQAQGQTQAQGQAQVGRSSSGQVGSGGRSSSGQVGGGGVGGDGGGGDGPLGMGLGLALGQGLLHGGQRVAGR</sequence>
<dbReference type="Gramene" id="PNW78560">
    <property type="protein sequence ID" value="PNW78560"/>
    <property type="gene ID" value="CHLRE_09g392250v5"/>
</dbReference>
<feature type="region of interest" description="Disordered" evidence="2">
    <location>
        <begin position="194"/>
        <end position="237"/>
    </location>
</feature>
<dbReference type="PANTHER" id="PTHR12419">
    <property type="entry name" value="OTU DOMAIN CONTAINING PROTEIN"/>
    <property type="match status" value="1"/>
</dbReference>
<dbReference type="GeneID" id="5720093"/>
<feature type="compositionally biased region" description="Gly residues" evidence="2">
    <location>
        <begin position="195"/>
        <end position="207"/>
    </location>
</feature>
<dbReference type="OrthoDB" id="415023at2759"/>
<dbReference type="SUPFAM" id="SSF54001">
    <property type="entry name" value="Cysteine proteinases"/>
    <property type="match status" value="1"/>
</dbReference>
<evidence type="ECO:0000313" key="5">
    <source>
        <dbReference type="Proteomes" id="UP000006906"/>
    </source>
</evidence>
<dbReference type="RefSeq" id="XP_042920969.1">
    <property type="nucleotide sequence ID" value="XM_043065627.1"/>
</dbReference>
<protein>
    <recommendedName>
        <fullName evidence="3">OTU domain-containing protein</fullName>
    </recommendedName>
</protein>
<dbReference type="AlphaFoldDB" id="A0A2K3DDE7"/>
<feature type="region of interest" description="Disordered" evidence="2">
    <location>
        <begin position="136"/>
        <end position="168"/>
    </location>
</feature>
<feature type="compositionally biased region" description="Low complexity" evidence="2">
    <location>
        <begin position="141"/>
        <end position="156"/>
    </location>
</feature>